<evidence type="ECO:0000313" key="2">
    <source>
        <dbReference type="Proteomes" id="UP000278962"/>
    </source>
</evidence>
<dbReference type="SUPFAM" id="SSF52402">
    <property type="entry name" value="Adenine nucleotide alpha hydrolases-like"/>
    <property type="match status" value="1"/>
</dbReference>
<dbReference type="Gene3D" id="3.40.50.620">
    <property type="entry name" value="HUPs"/>
    <property type="match status" value="1"/>
</dbReference>
<dbReference type="OrthoDB" id="5184682at2"/>
<dbReference type="RefSeq" id="WP_121250016.1">
    <property type="nucleotide sequence ID" value="NZ_RBIL01000001.1"/>
</dbReference>
<protein>
    <recommendedName>
        <fullName evidence="3">Universal stress protein family protein</fullName>
    </recommendedName>
</protein>
<organism evidence="1 2">
    <name type="scientific">Solirubrobacter pauli</name>
    <dbReference type="NCBI Taxonomy" id="166793"/>
    <lineage>
        <taxon>Bacteria</taxon>
        <taxon>Bacillati</taxon>
        <taxon>Actinomycetota</taxon>
        <taxon>Thermoleophilia</taxon>
        <taxon>Solirubrobacterales</taxon>
        <taxon>Solirubrobacteraceae</taxon>
        <taxon>Solirubrobacter</taxon>
    </lineage>
</organism>
<dbReference type="InterPro" id="IPR014729">
    <property type="entry name" value="Rossmann-like_a/b/a_fold"/>
</dbReference>
<gene>
    <name evidence="1" type="ORF">C8N24_2159</name>
</gene>
<evidence type="ECO:0008006" key="3">
    <source>
        <dbReference type="Google" id="ProtNLM"/>
    </source>
</evidence>
<dbReference type="AlphaFoldDB" id="A0A660LH67"/>
<dbReference type="EMBL" id="RBIL01000001">
    <property type="protein sequence ID" value="RKQ92314.1"/>
    <property type="molecule type" value="Genomic_DNA"/>
</dbReference>
<sequence>MRRTLIVANRTASTPVLLQEVERRAGERPTAFTLLVPDPTPENWSLDDAVATLRTAAAGIHGTRAAQVDGLVGGSTDAFESIRAAVAGGGYDDIVISTLPSRTSVWLRRDLPSRVEALGLPITVITPPTSHGFSLFSKGPGSHESGR</sequence>
<keyword evidence="2" id="KW-1185">Reference proteome</keyword>
<name>A0A660LH67_9ACTN</name>
<evidence type="ECO:0000313" key="1">
    <source>
        <dbReference type="EMBL" id="RKQ92314.1"/>
    </source>
</evidence>
<comment type="caution">
    <text evidence="1">The sequence shown here is derived from an EMBL/GenBank/DDBJ whole genome shotgun (WGS) entry which is preliminary data.</text>
</comment>
<proteinExistence type="predicted"/>
<dbReference type="Proteomes" id="UP000278962">
    <property type="component" value="Unassembled WGS sequence"/>
</dbReference>
<accession>A0A660LH67</accession>
<reference evidence="1 2" key="1">
    <citation type="submission" date="2018-10" db="EMBL/GenBank/DDBJ databases">
        <title>Genomic Encyclopedia of Archaeal and Bacterial Type Strains, Phase II (KMG-II): from individual species to whole genera.</title>
        <authorList>
            <person name="Goeker M."/>
        </authorList>
    </citation>
    <scope>NUCLEOTIDE SEQUENCE [LARGE SCALE GENOMIC DNA]</scope>
    <source>
        <strain evidence="1 2">DSM 14954</strain>
    </source>
</reference>